<sequence>MEYRLTAELAPPSGTGELDELQRHGATALLSEWLERVATVEGPDGVEITPYDHEITVHGTGATVRLLVDAPALSFAENGAVALLHEILERTGALAEWTVGKCEVTVTDEELAEAVAGEERSFGASREGPSGMPEEEIAAQRRRLLRRGTRLRAFDAGAFGHVSGDEGAVERGRTPSATDVALAAGALVEGAAVLTEELFVDITYLEEDAGEAPEGTEATADDCESMLVLHDLPDRYRHHYDAWFAKRFLIASANVFTRLTASRWIPPTCTAEALALRLLVENAKTALIDLAGMEEETVLDMFAAFTESAFEDLDHERLYSTSLDLPEPDGSDLDLEAGAPALRSWFRPDREEIVPFHPYLDDDPAES</sequence>
<name>A0A1T4RTR2_9ACTN</name>
<evidence type="ECO:0000256" key="1">
    <source>
        <dbReference type="SAM" id="MobiDB-lite"/>
    </source>
</evidence>
<dbReference type="AlphaFoldDB" id="A0A1T4RTR2"/>
<protein>
    <submittedName>
        <fullName evidence="2">Uncharacterized protein</fullName>
    </submittedName>
</protein>
<accession>A0A1T4RTR2</accession>
<proteinExistence type="predicted"/>
<evidence type="ECO:0000313" key="2">
    <source>
        <dbReference type="EMBL" id="SKA19266.1"/>
    </source>
</evidence>
<reference evidence="2 3" key="1">
    <citation type="submission" date="2017-02" db="EMBL/GenBank/DDBJ databases">
        <authorList>
            <person name="Peterson S.W."/>
        </authorList>
    </citation>
    <scope>NUCLEOTIDE SEQUENCE [LARGE SCALE GENOMIC DNA]</scope>
    <source>
        <strain evidence="2 3">DSM 45154</strain>
    </source>
</reference>
<organism evidence="2 3">
    <name type="scientific">Marinactinospora thermotolerans DSM 45154</name>
    <dbReference type="NCBI Taxonomy" id="1122192"/>
    <lineage>
        <taxon>Bacteria</taxon>
        <taxon>Bacillati</taxon>
        <taxon>Actinomycetota</taxon>
        <taxon>Actinomycetes</taxon>
        <taxon>Streptosporangiales</taxon>
        <taxon>Nocardiopsidaceae</taxon>
        <taxon>Marinactinospora</taxon>
    </lineage>
</organism>
<gene>
    <name evidence="2" type="ORF">SAMN02745673_02967</name>
</gene>
<dbReference type="Proteomes" id="UP000190637">
    <property type="component" value="Unassembled WGS sequence"/>
</dbReference>
<dbReference type="EMBL" id="FUWS01000007">
    <property type="protein sequence ID" value="SKA19266.1"/>
    <property type="molecule type" value="Genomic_DNA"/>
</dbReference>
<keyword evidence="3" id="KW-1185">Reference proteome</keyword>
<feature type="region of interest" description="Disordered" evidence="1">
    <location>
        <begin position="115"/>
        <end position="135"/>
    </location>
</feature>
<evidence type="ECO:0000313" key="3">
    <source>
        <dbReference type="Proteomes" id="UP000190637"/>
    </source>
</evidence>